<evidence type="ECO:0000313" key="7">
    <source>
        <dbReference type="Proteomes" id="UP001500298"/>
    </source>
</evidence>
<keyword evidence="3" id="KW-0547">Nucleotide-binding</keyword>
<dbReference type="InterPro" id="IPR003439">
    <property type="entry name" value="ABC_transporter-like_ATP-bd"/>
</dbReference>
<gene>
    <name evidence="6" type="primary">gldA</name>
    <name evidence="6" type="ORF">GCM10023331_25590</name>
</gene>
<dbReference type="PANTHER" id="PTHR43335:SF4">
    <property type="entry name" value="ABC TRANSPORTER, ATP-BINDING PROTEIN"/>
    <property type="match status" value="1"/>
</dbReference>
<proteinExistence type="inferred from homology"/>
<keyword evidence="4 6" id="KW-0067">ATP-binding</keyword>
<dbReference type="GO" id="GO:0005524">
    <property type="term" value="F:ATP binding"/>
    <property type="evidence" value="ECO:0007669"/>
    <property type="project" value="UniProtKB-KW"/>
</dbReference>
<dbReference type="CDD" id="cd03230">
    <property type="entry name" value="ABC_DR_subfamily_A"/>
    <property type="match status" value="1"/>
</dbReference>
<dbReference type="InterPro" id="IPR027417">
    <property type="entry name" value="P-loop_NTPase"/>
</dbReference>
<dbReference type="Pfam" id="PF13732">
    <property type="entry name" value="DrrA1-3_C"/>
    <property type="match status" value="1"/>
</dbReference>
<evidence type="ECO:0000256" key="1">
    <source>
        <dbReference type="ARBA" id="ARBA00005417"/>
    </source>
</evidence>
<accession>A0ABP9DDG0</accession>
<keyword evidence="2" id="KW-0813">Transport</keyword>
<feature type="domain" description="ABC transporter" evidence="5">
    <location>
        <begin position="3"/>
        <end position="230"/>
    </location>
</feature>
<dbReference type="Pfam" id="PF00005">
    <property type="entry name" value="ABC_tran"/>
    <property type="match status" value="1"/>
</dbReference>
<dbReference type="EMBL" id="BAABJX010000038">
    <property type="protein sequence ID" value="GAA4839302.1"/>
    <property type="molecule type" value="Genomic_DNA"/>
</dbReference>
<dbReference type="SUPFAM" id="SSF52540">
    <property type="entry name" value="P-loop containing nucleoside triphosphate hydrolases"/>
    <property type="match status" value="1"/>
</dbReference>
<organism evidence="6 7">
    <name type="scientific">Algivirga pacifica</name>
    <dbReference type="NCBI Taxonomy" id="1162670"/>
    <lineage>
        <taxon>Bacteria</taxon>
        <taxon>Pseudomonadati</taxon>
        <taxon>Bacteroidota</taxon>
        <taxon>Cytophagia</taxon>
        <taxon>Cytophagales</taxon>
        <taxon>Flammeovirgaceae</taxon>
        <taxon>Algivirga</taxon>
    </lineage>
</organism>
<dbReference type="PANTHER" id="PTHR43335">
    <property type="entry name" value="ABC TRANSPORTER, ATP-BINDING PROTEIN"/>
    <property type="match status" value="1"/>
</dbReference>
<keyword evidence="7" id="KW-1185">Reference proteome</keyword>
<dbReference type="InterPro" id="IPR025302">
    <property type="entry name" value="DrrA1/2-like_C"/>
</dbReference>
<dbReference type="InterPro" id="IPR003593">
    <property type="entry name" value="AAA+_ATPase"/>
</dbReference>
<evidence type="ECO:0000256" key="4">
    <source>
        <dbReference type="ARBA" id="ARBA00022840"/>
    </source>
</evidence>
<reference evidence="7" key="1">
    <citation type="journal article" date="2019" name="Int. J. Syst. Evol. Microbiol.">
        <title>The Global Catalogue of Microorganisms (GCM) 10K type strain sequencing project: providing services to taxonomists for standard genome sequencing and annotation.</title>
        <authorList>
            <consortium name="The Broad Institute Genomics Platform"/>
            <consortium name="The Broad Institute Genome Sequencing Center for Infectious Disease"/>
            <person name="Wu L."/>
            <person name="Ma J."/>
        </authorList>
    </citation>
    <scope>NUCLEOTIDE SEQUENCE [LARGE SCALE GENOMIC DNA]</scope>
    <source>
        <strain evidence="7">JCM 18326</strain>
    </source>
</reference>
<dbReference type="SMART" id="SM00382">
    <property type="entry name" value="AAA"/>
    <property type="match status" value="1"/>
</dbReference>
<name>A0ABP9DDG0_9BACT</name>
<comment type="similarity">
    <text evidence="1">Belongs to the ABC transporter superfamily.</text>
</comment>
<dbReference type="InterPro" id="IPR019864">
    <property type="entry name" value="Motility-assoc_ABC_GldA"/>
</dbReference>
<dbReference type="Proteomes" id="UP001500298">
    <property type="component" value="Unassembled WGS sequence"/>
</dbReference>
<evidence type="ECO:0000256" key="2">
    <source>
        <dbReference type="ARBA" id="ARBA00022448"/>
    </source>
</evidence>
<dbReference type="RefSeq" id="WP_345372392.1">
    <property type="nucleotide sequence ID" value="NZ_BAABJX010000038.1"/>
</dbReference>
<evidence type="ECO:0000256" key="3">
    <source>
        <dbReference type="ARBA" id="ARBA00022741"/>
    </source>
</evidence>
<evidence type="ECO:0000313" key="6">
    <source>
        <dbReference type="EMBL" id="GAA4839302.1"/>
    </source>
</evidence>
<comment type="caution">
    <text evidence="6">The sequence shown here is derived from an EMBL/GenBank/DDBJ whole genome shotgun (WGS) entry which is preliminary data.</text>
</comment>
<sequence length="298" mass="33550">MGIVVKNLTKTYGEHKAVDNISFETNRGEILGFLGPNGAGKTTTMKTATCYITPTTGSVTVEGYDVVKSPLEVRKHIGYLPEHNPLYLDMYIHEYLRFVAGIHKIRKPRQKVQKIVGMVGLQKEEHKKIGMLSKGYRQRVGLAQALIHDPSVLILDEPTTGLDPNQIGEIRDLIKEVSQNKTVMLSTHIMQEVQALCDRVIIINKGQLVTDSNVDALKKQSDSINILVEFIDYTPKTWLKNIPSVFEVVQKKEGLYLLKAQEDVRAEIFREAVQKGETIIGLHQEQISLEQVFTTLTK</sequence>
<protein>
    <submittedName>
        <fullName evidence="6">Gliding motility-associated ABC transporter ATP-binding subunit GldA</fullName>
    </submittedName>
</protein>
<dbReference type="PROSITE" id="PS50893">
    <property type="entry name" value="ABC_TRANSPORTER_2"/>
    <property type="match status" value="1"/>
</dbReference>
<evidence type="ECO:0000259" key="5">
    <source>
        <dbReference type="PROSITE" id="PS50893"/>
    </source>
</evidence>
<dbReference type="Gene3D" id="3.40.50.300">
    <property type="entry name" value="P-loop containing nucleotide triphosphate hydrolases"/>
    <property type="match status" value="1"/>
</dbReference>
<dbReference type="NCBIfam" id="TIGR03522">
    <property type="entry name" value="GldA_ABC_ATP"/>
    <property type="match status" value="1"/>
</dbReference>